<keyword evidence="1 3" id="KW-0807">Transducer</keyword>
<keyword evidence="9" id="KW-1185">Reference proteome</keyword>
<evidence type="ECO:0000259" key="7">
    <source>
        <dbReference type="PROSITE" id="PS50885"/>
    </source>
</evidence>
<feature type="domain" description="HAMP" evidence="7">
    <location>
        <begin position="423"/>
        <end position="474"/>
    </location>
</feature>
<evidence type="ECO:0000256" key="5">
    <source>
        <dbReference type="SAM" id="Phobius"/>
    </source>
</evidence>
<dbReference type="PANTHER" id="PTHR32089">
    <property type="entry name" value="METHYL-ACCEPTING CHEMOTAXIS PROTEIN MCPB"/>
    <property type="match status" value="1"/>
</dbReference>
<dbReference type="RefSeq" id="WP_015213280.1">
    <property type="nucleotide sequence ID" value="NC_019771.1"/>
</dbReference>
<keyword evidence="5" id="KW-1133">Transmembrane helix</keyword>
<dbReference type="AlphaFoldDB" id="K9ZBQ0"/>
<evidence type="ECO:0000256" key="1">
    <source>
        <dbReference type="ARBA" id="ARBA00023224"/>
    </source>
</evidence>
<accession>K9ZBQ0</accession>
<feature type="region of interest" description="Disordered" evidence="4">
    <location>
        <begin position="1"/>
        <end position="23"/>
    </location>
</feature>
<comment type="similarity">
    <text evidence="2">Belongs to the methyl-accepting chemotaxis (MCP) protein family.</text>
</comment>
<dbReference type="GO" id="GO:0007165">
    <property type="term" value="P:signal transduction"/>
    <property type="evidence" value="ECO:0007669"/>
    <property type="project" value="UniProtKB-KW"/>
</dbReference>
<feature type="domain" description="Methyl-accepting transducer" evidence="6">
    <location>
        <begin position="479"/>
        <end position="715"/>
    </location>
</feature>
<name>K9ZBQ0_ANACC</name>
<dbReference type="PROSITE" id="PS50111">
    <property type="entry name" value="CHEMOTAXIS_TRANSDUC_2"/>
    <property type="match status" value="1"/>
</dbReference>
<dbReference type="KEGG" id="acy:Anacy_1055"/>
<evidence type="ECO:0000259" key="6">
    <source>
        <dbReference type="PROSITE" id="PS50111"/>
    </source>
</evidence>
<evidence type="ECO:0000256" key="2">
    <source>
        <dbReference type="ARBA" id="ARBA00029447"/>
    </source>
</evidence>
<evidence type="ECO:0000256" key="3">
    <source>
        <dbReference type="PROSITE-ProRule" id="PRU00284"/>
    </source>
</evidence>
<dbReference type="SMART" id="SM00283">
    <property type="entry name" value="MA"/>
    <property type="match status" value="1"/>
</dbReference>
<sequence length="752" mass="82394">MFNKTDTAQSGDTQKKASLRASSKVTDHRIEMVSQSHVNTTRNYPGNHAVRYLQRLTLRTKAVILAIALGTLPVFGLGMMAYNFGSKSISKQIVSNQEAQALRLSDTINRFMLAKYGDIQVLSTLPFLTNAQVSKSTSIPEQQAVLNRFITAYKAYDHLAVFDLNGKVIIQSKGGTSTQEKNLQYFQEVIQNNSPVISQPETLKNKEVVIYVAAPIQDLATRKTIAVVRTRIPIKLLVETIKNYVADSDDYYLVDATGKFFLSLKPDLLGQAATVIYPGLANPLDIQNVDSFTGIQTIKQQPELVSYVPLKKLAGLPNLNWQLILAQNAAIAFEPQRQFLMLVAQRTALVALLFALLAVWLAQSITKPNSQASAGVETVIENENEIKIGLANQQNNELAAPTKEQDINVSEESTNEQEWQQQDTLHLQLLNLLSQVESAAKGDLTAQADVITGEVGTIANVFNLILENLRDIVTQVQQAASQVDTSLGSNQNAIRDLTQAAITQADDINRTLVAVDQMTSSMQALVDGAQEVTNIANHAHHTATKSGKAMDSTVQNILSLQETVGETAKKVRHLGESSQQISRVVSLINQIAMQTNLLAINAGIEAARAGEEGQGFAVVAEEVGELAARSAAATQEIEQIVEKIKRDTNEVMQAMEVGNNQVIESTQIVADAKQSLSEILDVSQQVDILVKSISMASGLQLETSQIVRQLMQDIAETSQLRGDYTQQIGESLQRNIEIFQHLQKNIENFKLN</sequence>
<dbReference type="eggNOG" id="COG0840">
    <property type="taxonomic scope" value="Bacteria"/>
</dbReference>
<reference evidence="9" key="1">
    <citation type="journal article" date="2013" name="Proc. Natl. Acad. Sci. U.S.A.">
        <title>Improving the coverage of the cyanobacterial phylum using diversity-driven genome sequencing.</title>
        <authorList>
            <person name="Shih P.M."/>
            <person name="Wu D."/>
            <person name="Latifi A."/>
            <person name="Axen S.D."/>
            <person name="Fewer D.P."/>
            <person name="Talla E."/>
            <person name="Calteau A."/>
            <person name="Cai F."/>
            <person name="Tandeau de Marsac N."/>
            <person name="Rippka R."/>
            <person name="Herdman M."/>
            <person name="Sivonen K."/>
            <person name="Coursin T."/>
            <person name="Laurent T."/>
            <person name="Goodwin L."/>
            <person name="Nolan M."/>
            <person name="Davenport K.W."/>
            <person name="Han C.S."/>
            <person name="Rubin E.M."/>
            <person name="Eisen J.A."/>
            <person name="Woyke T."/>
            <person name="Gugger M."/>
            <person name="Kerfeld C.A."/>
        </authorList>
    </citation>
    <scope>NUCLEOTIDE SEQUENCE [LARGE SCALE GENOMIC DNA]</scope>
    <source>
        <strain evidence="9">ATCC 27899 / PCC 7122</strain>
    </source>
</reference>
<dbReference type="STRING" id="272123.Anacy_1055"/>
<dbReference type="SUPFAM" id="SSF58104">
    <property type="entry name" value="Methyl-accepting chemotaxis protein (MCP) signaling domain"/>
    <property type="match status" value="1"/>
</dbReference>
<dbReference type="CDD" id="cd11386">
    <property type="entry name" value="MCP_signal"/>
    <property type="match status" value="1"/>
</dbReference>
<organism evidence="8 9">
    <name type="scientific">Anabaena cylindrica (strain ATCC 27899 / PCC 7122)</name>
    <dbReference type="NCBI Taxonomy" id="272123"/>
    <lineage>
        <taxon>Bacteria</taxon>
        <taxon>Bacillati</taxon>
        <taxon>Cyanobacteriota</taxon>
        <taxon>Cyanophyceae</taxon>
        <taxon>Nostocales</taxon>
        <taxon>Nostocaceae</taxon>
        <taxon>Anabaena</taxon>
    </lineage>
</organism>
<feature type="transmembrane region" description="Helical" evidence="5">
    <location>
        <begin position="62"/>
        <end position="82"/>
    </location>
</feature>
<dbReference type="OrthoDB" id="419276at2"/>
<evidence type="ECO:0000313" key="8">
    <source>
        <dbReference type="EMBL" id="AFZ56628.1"/>
    </source>
</evidence>
<dbReference type="Pfam" id="PF00015">
    <property type="entry name" value="MCPsignal"/>
    <property type="match status" value="1"/>
</dbReference>
<dbReference type="EMBL" id="CP003659">
    <property type="protein sequence ID" value="AFZ56628.1"/>
    <property type="molecule type" value="Genomic_DNA"/>
</dbReference>
<protein>
    <submittedName>
        <fullName evidence="8">Methyl-accepting chemotaxis sensory transducer</fullName>
    </submittedName>
</protein>
<keyword evidence="5" id="KW-0472">Membrane</keyword>
<dbReference type="Gene3D" id="1.10.287.950">
    <property type="entry name" value="Methyl-accepting chemotaxis protein"/>
    <property type="match status" value="1"/>
</dbReference>
<dbReference type="PATRIC" id="fig|272123.3.peg.1155"/>
<dbReference type="HOGENOM" id="CLU_000445_50_2_3"/>
<feature type="compositionally biased region" description="Polar residues" evidence="4">
    <location>
        <begin position="1"/>
        <end position="12"/>
    </location>
</feature>
<dbReference type="PROSITE" id="PS50885">
    <property type="entry name" value="HAMP"/>
    <property type="match status" value="1"/>
</dbReference>
<dbReference type="PANTHER" id="PTHR32089:SF114">
    <property type="entry name" value="METHYL-ACCEPTING CHEMOTAXIS PROTEIN MCPB"/>
    <property type="match status" value="1"/>
</dbReference>
<dbReference type="GO" id="GO:0016020">
    <property type="term" value="C:membrane"/>
    <property type="evidence" value="ECO:0007669"/>
    <property type="project" value="InterPro"/>
</dbReference>
<gene>
    <name evidence="8" type="ordered locus">Anacy_1055</name>
</gene>
<proteinExistence type="inferred from homology"/>
<dbReference type="InterPro" id="IPR004089">
    <property type="entry name" value="MCPsignal_dom"/>
</dbReference>
<dbReference type="Proteomes" id="UP000010474">
    <property type="component" value="Chromosome"/>
</dbReference>
<evidence type="ECO:0000313" key="9">
    <source>
        <dbReference type="Proteomes" id="UP000010474"/>
    </source>
</evidence>
<evidence type="ECO:0000256" key="4">
    <source>
        <dbReference type="SAM" id="MobiDB-lite"/>
    </source>
</evidence>
<keyword evidence="5" id="KW-0812">Transmembrane</keyword>
<dbReference type="InterPro" id="IPR003660">
    <property type="entry name" value="HAMP_dom"/>
</dbReference>
<dbReference type="Gene3D" id="3.30.450.20">
    <property type="entry name" value="PAS domain"/>
    <property type="match status" value="1"/>
</dbReference>